<feature type="domain" description="YetF C-terminal" evidence="8">
    <location>
        <begin position="82"/>
        <end position="215"/>
    </location>
</feature>
<dbReference type="EMBL" id="JAHQCR010000075">
    <property type="protein sequence ID" value="MBU9723282.1"/>
    <property type="molecule type" value="Genomic_DNA"/>
</dbReference>
<keyword evidence="6 7" id="KW-0472">Membrane</keyword>
<comment type="subcellular location">
    <subcellularLocation>
        <location evidence="1">Cell membrane</location>
        <topology evidence="1">Multi-pass membrane protein</topology>
    </subcellularLocation>
</comment>
<accession>A0ABS6K1G8</accession>
<evidence type="ECO:0000256" key="7">
    <source>
        <dbReference type="SAM" id="Phobius"/>
    </source>
</evidence>
<dbReference type="Gene3D" id="3.30.240.20">
    <property type="entry name" value="bsu07140 like domains"/>
    <property type="match status" value="2"/>
</dbReference>
<reference evidence="10 11" key="1">
    <citation type="submission" date="2021-06" db="EMBL/GenBank/DDBJ databases">
        <title>Bacillus sp. RD4P76, an endophyte from a halophyte.</title>
        <authorList>
            <person name="Sun J.-Q."/>
        </authorList>
    </citation>
    <scope>NUCLEOTIDE SEQUENCE [LARGE SCALE GENOMIC DNA]</scope>
    <source>
        <strain evidence="10 11">JCM 17098</strain>
    </source>
</reference>
<organism evidence="10 11">
    <name type="scientific">Evansella alkalicola</name>
    <dbReference type="NCBI Taxonomy" id="745819"/>
    <lineage>
        <taxon>Bacteria</taxon>
        <taxon>Bacillati</taxon>
        <taxon>Bacillota</taxon>
        <taxon>Bacilli</taxon>
        <taxon>Bacillales</taxon>
        <taxon>Bacillaceae</taxon>
        <taxon>Evansella</taxon>
    </lineage>
</organism>
<keyword evidence="3" id="KW-1003">Cell membrane</keyword>
<dbReference type="RefSeq" id="WP_088074449.1">
    <property type="nucleotide sequence ID" value="NZ_JAHQCR010000075.1"/>
</dbReference>
<dbReference type="InterPro" id="IPR048454">
    <property type="entry name" value="YetF_N"/>
</dbReference>
<evidence type="ECO:0000313" key="10">
    <source>
        <dbReference type="EMBL" id="MBU9723282.1"/>
    </source>
</evidence>
<evidence type="ECO:0000256" key="2">
    <source>
        <dbReference type="ARBA" id="ARBA00006448"/>
    </source>
</evidence>
<comment type="similarity">
    <text evidence="2">Belongs to the UPF0702 family.</text>
</comment>
<dbReference type="InterPro" id="IPR023090">
    <property type="entry name" value="UPF0702_alpha/beta_dom_sf"/>
</dbReference>
<dbReference type="PANTHER" id="PTHR34582:SF5">
    <property type="entry name" value="UPF0702 TRANSMEMBRANE PROTEIN YETF"/>
    <property type="match status" value="1"/>
</dbReference>
<feature type="domain" description="YetF-like N-terminal transmembrane" evidence="9">
    <location>
        <begin position="6"/>
        <end position="80"/>
    </location>
</feature>
<feature type="transmembrane region" description="Helical" evidence="7">
    <location>
        <begin position="6"/>
        <end position="27"/>
    </location>
</feature>
<comment type="caution">
    <text evidence="10">The sequence shown here is derived from an EMBL/GenBank/DDBJ whole genome shotgun (WGS) entry which is preliminary data.</text>
</comment>
<dbReference type="Pfam" id="PF20730">
    <property type="entry name" value="YetF_N"/>
    <property type="match status" value="1"/>
</dbReference>
<keyword evidence="5 7" id="KW-1133">Transmembrane helix</keyword>
<keyword evidence="4 7" id="KW-0812">Transmembrane</keyword>
<gene>
    <name evidence="10" type="ORF">KS407_17840</name>
</gene>
<evidence type="ECO:0000313" key="11">
    <source>
        <dbReference type="Proteomes" id="UP000790580"/>
    </source>
</evidence>
<evidence type="ECO:0000259" key="9">
    <source>
        <dbReference type="Pfam" id="PF20730"/>
    </source>
</evidence>
<feature type="transmembrane region" description="Helical" evidence="7">
    <location>
        <begin position="34"/>
        <end position="54"/>
    </location>
</feature>
<evidence type="ECO:0000256" key="3">
    <source>
        <dbReference type="ARBA" id="ARBA00022475"/>
    </source>
</evidence>
<evidence type="ECO:0000256" key="1">
    <source>
        <dbReference type="ARBA" id="ARBA00004651"/>
    </source>
</evidence>
<evidence type="ECO:0000259" key="8">
    <source>
        <dbReference type="Pfam" id="PF04239"/>
    </source>
</evidence>
<sequence>MNTNFIQLTIELIIGFFALLLITKVLGKTQITQLTPFDFISALVLGELVGNAIYDKEIGAHFVLYAVALWGLLIYLIEMLTQKIKKTRSFLEGNPAIIVQNGKIDYQQLKKNRLDINQLQSLLRSKNVFSIREVSYAILEPNGSISILKKSNYDTPTKQDINMSPKSVYLPTTVISDGKIVFDNLIEAGYSEEWLHNELNKQGIVNVKRVFYAEWLEGDSLYINTYH</sequence>
<dbReference type="PANTHER" id="PTHR34582">
    <property type="entry name" value="UPF0702 TRANSMEMBRANE PROTEIN YCAP"/>
    <property type="match status" value="1"/>
</dbReference>
<proteinExistence type="inferred from homology"/>
<dbReference type="Proteomes" id="UP000790580">
    <property type="component" value="Unassembled WGS sequence"/>
</dbReference>
<dbReference type="Pfam" id="PF04239">
    <property type="entry name" value="DUF421"/>
    <property type="match status" value="1"/>
</dbReference>
<protein>
    <submittedName>
        <fullName evidence="10">DUF421 domain-containing protein</fullName>
    </submittedName>
</protein>
<dbReference type="InterPro" id="IPR007353">
    <property type="entry name" value="DUF421"/>
</dbReference>
<evidence type="ECO:0000256" key="5">
    <source>
        <dbReference type="ARBA" id="ARBA00022989"/>
    </source>
</evidence>
<name>A0ABS6K1G8_9BACI</name>
<feature type="transmembrane region" description="Helical" evidence="7">
    <location>
        <begin position="60"/>
        <end position="80"/>
    </location>
</feature>
<evidence type="ECO:0000256" key="6">
    <source>
        <dbReference type="ARBA" id="ARBA00023136"/>
    </source>
</evidence>
<keyword evidence="11" id="KW-1185">Reference proteome</keyword>
<evidence type="ECO:0000256" key="4">
    <source>
        <dbReference type="ARBA" id="ARBA00022692"/>
    </source>
</evidence>